<feature type="transmembrane region" description="Helical" evidence="2">
    <location>
        <begin position="372"/>
        <end position="391"/>
    </location>
</feature>
<proteinExistence type="predicted"/>
<evidence type="ECO:0000256" key="2">
    <source>
        <dbReference type="SAM" id="Phobius"/>
    </source>
</evidence>
<name>A0A4Y3KUJ0_9CELL</name>
<dbReference type="Proteomes" id="UP000317046">
    <property type="component" value="Unassembled WGS sequence"/>
</dbReference>
<feature type="transmembrane region" description="Helical" evidence="2">
    <location>
        <begin position="329"/>
        <end position="351"/>
    </location>
</feature>
<feature type="region of interest" description="Disordered" evidence="1">
    <location>
        <begin position="215"/>
        <end position="273"/>
    </location>
</feature>
<keyword evidence="2" id="KW-0812">Transmembrane</keyword>
<dbReference type="SUPFAM" id="SSF53474">
    <property type="entry name" value="alpha/beta-Hydrolases"/>
    <property type="match status" value="1"/>
</dbReference>
<protein>
    <submittedName>
        <fullName evidence="3">Uncharacterized protein</fullName>
    </submittedName>
</protein>
<feature type="transmembrane region" description="Helical" evidence="2">
    <location>
        <begin position="403"/>
        <end position="424"/>
    </location>
</feature>
<feature type="region of interest" description="Disordered" evidence="1">
    <location>
        <begin position="475"/>
        <end position="530"/>
    </location>
</feature>
<gene>
    <name evidence="3" type="ORF">CCE01nite_05690</name>
</gene>
<dbReference type="EMBL" id="BJLR01000007">
    <property type="protein sequence ID" value="GEA86620.1"/>
    <property type="molecule type" value="Genomic_DNA"/>
</dbReference>
<sequence>MPVRPSYVELRIHGVSGTTPEDMLGTTQVEDVAGDELVRFVRAAEPAARELPGDGVLEAVSWGRLTSGLAAQAAWVVMLPFALVNLAMWTSRSFTETSSRPRAARIRAAASRGCVRLLGLTVTVVVTLAAALLAMDLVGWQCGRVACAVVSDRLAFAEGWSRGARVAAASAVPVVVLAAIAWLSHRVSLRYEAASPSDLTAPVAASDTGATAGAASATGTAGAGVGAASRTGAASGTRATPGAASGTGATTGAGAVPRTGTGAPPEPTQPLAEQQPSLFSPLMWHAEPMVQRLRCVHLSVGWASVGVLLVWAVREQVGAAVLRGGADSALWWAATVCLALVIVAGGLLVALPTRWVAWTERPLRRQGAVATVLQLLALAGVGLAAASFARTVDGLAEDVTGPIPGLGGVLAVVVWVQVAGLLVLGGVQVSWSRIDHAVDRAVGWVLGRLVPRRVRRLLTARSTVRHPVRTARALRALSRDRARTGTRSADDAEPQPGRPRRTLAARLRDGVVGRRSRAQRRAERRAAPLTSRPESQLPAFLGLAPWVVAASGVLLAYVYAAGLTLRIRALLTPTDPDEGALAVPALLTWASGGFAVVVVLAVLTGVVAFVLVSRVPARDVVGVVETFVHHHALPPADRPAAYRTWRDDFRIRRIVRARRLQRLVQARWILDGLGCASILGVLIAVAALTSSIEPLASLMRGRPAPGPEVASDAATTDVTWPVAVGSGLSAAGSWALTALAVGVIGLVVAGWRSPVVRRRVGVAWDVLSFWPRGGHPFAPPSYTERAVPQIVARTRFLAREPATRPRVLLSGHSQGSVLAAAVVAQLRTLDAAEGFPAGQGTLARVALLTHGSPLGRLYQPLFPQYFSGAELVPVAAPDDDGTGARAARHRVGGPEQLRVLDAALGGRWLNLWRDTDPIGSSLASALRGHDIECRDPLDYLLDEERAAYPPVHGHSDYPGACEYVRARRHLVGVLPSGGAVDGCTRCVPAAGGATTTTASAGAGEATGEGEATGSAAATTVAPAATNGTVSPAPAEATGATTTAPPADATGATGTAVSAEPTGATTAPAAEATTAPATATPPGTFAVPAP</sequence>
<feature type="transmembrane region" description="Helical" evidence="2">
    <location>
        <begin position="163"/>
        <end position="183"/>
    </location>
</feature>
<feature type="transmembrane region" description="Helical" evidence="2">
    <location>
        <begin position="115"/>
        <end position="135"/>
    </location>
</feature>
<evidence type="ECO:0000256" key="1">
    <source>
        <dbReference type="SAM" id="MobiDB-lite"/>
    </source>
</evidence>
<feature type="region of interest" description="Disordered" evidence="1">
    <location>
        <begin position="994"/>
        <end position="1089"/>
    </location>
</feature>
<feature type="transmembrane region" description="Helical" evidence="2">
    <location>
        <begin position="668"/>
        <end position="692"/>
    </location>
</feature>
<evidence type="ECO:0000313" key="4">
    <source>
        <dbReference type="Proteomes" id="UP000317046"/>
    </source>
</evidence>
<organism evidence="3 4">
    <name type="scientific">Cellulomonas cellasea</name>
    <dbReference type="NCBI Taxonomy" id="43670"/>
    <lineage>
        <taxon>Bacteria</taxon>
        <taxon>Bacillati</taxon>
        <taxon>Actinomycetota</taxon>
        <taxon>Actinomycetes</taxon>
        <taxon>Micrococcales</taxon>
        <taxon>Cellulomonadaceae</taxon>
        <taxon>Cellulomonas</taxon>
    </lineage>
</organism>
<keyword evidence="2" id="KW-1133">Transmembrane helix</keyword>
<keyword evidence="4" id="KW-1185">Reference proteome</keyword>
<dbReference type="RefSeq" id="WP_141371952.1">
    <property type="nucleotide sequence ID" value="NZ_BJLR01000007.1"/>
</dbReference>
<dbReference type="AlphaFoldDB" id="A0A4Y3KUJ0"/>
<feature type="transmembrane region" description="Helical" evidence="2">
    <location>
        <begin position="295"/>
        <end position="313"/>
    </location>
</feature>
<feature type="transmembrane region" description="Helical" evidence="2">
    <location>
        <begin position="580"/>
        <end position="612"/>
    </location>
</feature>
<reference evidence="3" key="1">
    <citation type="submission" date="2019-06" db="EMBL/GenBank/DDBJ databases">
        <title>Whole genome shotgun sequence of Cellulomonas cellasea NBRC 3753.</title>
        <authorList>
            <person name="Hosoyama A."/>
            <person name="Uohara A."/>
            <person name="Ohji S."/>
            <person name="Ichikawa N."/>
        </authorList>
    </citation>
    <scope>NUCLEOTIDE SEQUENCE [LARGE SCALE GENOMIC DNA]</scope>
    <source>
        <strain evidence="3">NBRC 3753</strain>
    </source>
</reference>
<feature type="compositionally biased region" description="Low complexity" evidence="1">
    <location>
        <begin position="215"/>
        <end position="263"/>
    </location>
</feature>
<accession>A0A4Y3KUJ0</accession>
<dbReference type="InterPro" id="IPR029058">
    <property type="entry name" value="AB_hydrolase_fold"/>
</dbReference>
<evidence type="ECO:0000313" key="3">
    <source>
        <dbReference type="EMBL" id="GEA86620.1"/>
    </source>
</evidence>
<feature type="transmembrane region" description="Helical" evidence="2">
    <location>
        <begin position="539"/>
        <end position="560"/>
    </location>
</feature>
<comment type="caution">
    <text evidence="3">The sequence shown here is derived from an EMBL/GenBank/DDBJ whole genome shotgun (WGS) entry which is preliminary data.</text>
</comment>
<feature type="transmembrane region" description="Helical" evidence="2">
    <location>
        <begin position="731"/>
        <end position="751"/>
    </location>
</feature>
<keyword evidence="2" id="KW-0472">Membrane</keyword>
<feature type="transmembrane region" description="Helical" evidence="2">
    <location>
        <begin position="73"/>
        <end position="94"/>
    </location>
</feature>